<dbReference type="InterPro" id="IPR050151">
    <property type="entry name" value="Class-I_Pyr_Nuc-Dis_Oxidored"/>
</dbReference>
<dbReference type="SUPFAM" id="SSF51905">
    <property type="entry name" value="FAD/NAD(P)-binding domain"/>
    <property type="match status" value="1"/>
</dbReference>
<dbReference type="AlphaFoldDB" id="A0AA51X3X4"/>
<sequence length="495" mass="54967">MEHYDLVIIGAGPSGYAAAMRAVDFKKKTLLIEKSTLGGAGVKNGALSSKTLWELSRDMLAFRKNLERYHLEPPKAVWHEIQTEVRKAVHERISLYQSHLNELEANPKYSNYIHYVEGEACIESDHIVSISTLTEDLLVETDYIIIATGSRPRHLPNIPIDEKYILTSDGIENMDDFPESMVIVGAGVIGCEYATIFSGFGQTKVYLIDKGDTILPFEDPDVVAVIEKNLESHGVHIHRNSSLSEIETKDGKVIYKLDFADGEQKTFTVDKALVSVGRVPNYENIWKDAVPIKMGKRGVEDHETHTSVNNIYAVGDITADINLVNVGELEGRYAVEKIFGEPKKKLVYENISTIMFLNPEVAGVGYNEKSAQEKGLNYRVVTTDYSTIARATAKRNTQGFIKLLVTDDDEMKILGMRVVGEQASAAIQAVALLISMNKGIEELAECVHPHPSITEGIQESVRALLGKSILKSGLLKGKVSCYCYDCQKMEKVSMY</sequence>
<accession>A0AA51X3X4</accession>
<dbReference type="PANTHER" id="PTHR22912:SF94">
    <property type="entry name" value="DIHYDROLIPOAMIDE DEHYDROGENASE, POINT MUTATION"/>
    <property type="match status" value="1"/>
</dbReference>
<gene>
    <name evidence="10" type="ORF">QYS47_32730</name>
</gene>
<protein>
    <submittedName>
        <fullName evidence="10">NAD(P)/FAD-dependent oxidoreductase</fullName>
        <ecNumber evidence="10">1.-.-.-</ecNumber>
    </submittedName>
</protein>
<comment type="cofactor">
    <cofactor evidence="7">
        <name>FAD</name>
        <dbReference type="ChEBI" id="CHEBI:57692"/>
    </cofactor>
    <text evidence="7">Binds 1 FAD per subunit.</text>
</comment>
<evidence type="ECO:0000256" key="2">
    <source>
        <dbReference type="ARBA" id="ARBA00022630"/>
    </source>
</evidence>
<evidence type="ECO:0000256" key="4">
    <source>
        <dbReference type="ARBA" id="ARBA00023002"/>
    </source>
</evidence>
<evidence type="ECO:0000313" key="10">
    <source>
        <dbReference type="EMBL" id="WNB17049.1"/>
    </source>
</evidence>
<dbReference type="Pfam" id="PF07992">
    <property type="entry name" value="Pyr_redox_2"/>
    <property type="match status" value="1"/>
</dbReference>
<dbReference type="GO" id="GO:0004148">
    <property type="term" value="F:dihydrolipoyl dehydrogenase (NADH) activity"/>
    <property type="evidence" value="ECO:0007669"/>
    <property type="project" value="TreeGrafter"/>
</dbReference>
<dbReference type="PRINTS" id="PR00411">
    <property type="entry name" value="PNDRDTASEI"/>
</dbReference>
<dbReference type="GO" id="GO:0050660">
    <property type="term" value="F:flavin adenine dinucleotide binding"/>
    <property type="evidence" value="ECO:0007669"/>
    <property type="project" value="TreeGrafter"/>
</dbReference>
<keyword evidence="7" id="KW-0547">Nucleotide-binding</keyword>
<dbReference type="KEGG" id="marp:QYS47_32730"/>
<comment type="similarity">
    <text evidence="1">Belongs to the class-I pyridine nucleotide-disulfide oxidoreductase family.</text>
</comment>
<dbReference type="FunFam" id="3.30.390.30:FF:000001">
    <property type="entry name" value="Dihydrolipoyl dehydrogenase"/>
    <property type="match status" value="1"/>
</dbReference>
<dbReference type="GO" id="GO:0006103">
    <property type="term" value="P:2-oxoglutarate metabolic process"/>
    <property type="evidence" value="ECO:0007669"/>
    <property type="project" value="TreeGrafter"/>
</dbReference>
<feature type="binding site" evidence="7">
    <location>
        <begin position="185"/>
        <end position="192"/>
    </location>
    <ligand>
        <name>NAD(+)</name>
        <dbReference type="ChEBI" id="CHEBI:57540"/>
    </ligand>
</feature>
<dbReference type="InterPro" id="IPR023753">
    <property type="entry name" value="FAD/NAD-binding_dom"/>
</dbReference>
<dbReference type="PRINTS" id="PR00368">
    <property type="entry name" value="FADPNR"/>
</dbReference>
<dbReference type="SUPFAM" id="SSF55424">
    <property type="entry name" value="FAD/NAD-linked reductases, dimerisation (C-terminal) domain"/>
    <property type="match status" value="1"/>
</dbReference>
<feature type="domain" description="FAD/NAD(P)-binding" evidence="9">
    <location>
        <begin position="4"/>
        <end position="328"/>
    </location>
</feature>
<proteinExistence type="inferred from homology"/>
<dbReference type="Gene3D" id="3.30.390.30">
    <property type="match status" value="1"/>
</dbReference>
<dbReference type="EMBL" id="CP129968">
    <property type="protein sequence ID" value="WNB17049.1"/>
    <property type="molecule type" value="Genomic_DNA"/>
</dbReference>
<dbReference type="EC" id="1.-.-.-" evidence="10"/>
<dbReference type="InterPro" id="IPR001100">
    <property type="entry name" value="Pyr_nuc-diS_OxRdtase"/>
</dbReference>
<feature type="binding site" evidence="7">
    <location>
        <position position="316"/>
    </location>
    <ligand>
        <name>FAD</name>
        <dbReference type="ChEBI" id="CHEBI:57692"/>
    </ligand>
</feature>
<evidence type="ECO:0000259" key="9">
    <source>
        <dbReference type="Pfam" id="PF07992"/>
    </source>
</evidence>
<dbReference type="PANTHER" id="PTHR22912">
    <property type="entry name" value="DISULFIDE OXIDOREDUCTASE"/>
    <property type="match status" value="1"/>
</dbReference>
<feature type="binding site" evidence="7">
    <location>
        <position position="50"/>
    </location>
    <ligand>
        <name>FAD</name>
        <dbReference type="ChEBI" id="CHEBI:57692"/>
    </ligand>
</feature>
<dbReference type="Pfam" id="PF02852">
    <property type="entry name" value="Pyr_redox_dim"/>
    <property type="match status" value="1"/>
</dbReference>
<dbReference type="InterPro" id="IPR016156">
    <property type="entry name" value="FAD/NAD-linked_Rdtase_dimer_sf"/>
</dbReference>
<dbReference type="InterPro" id="IPR004099">
    <property type="entry name" value="Pyr_nucl-diS_OxRdtase_dimer"/>
</dbReference>
<feature type="active site" description="Proton acceptor" evidence="6">
    <location>
        <position position="450"/>
    </location>
</feature>
<evidence type="ECO:0000256" key="6">
    <source>
        <dbReference type="PIRSR" id="PIRSR000350-2"/>
    </source>
</evidence>
<dbReference type="Proteomes" id="UP001232019">
    <property type="component" value="Chromosome"/>
</dbReference>
<organism evidence="10">
    <name type="scientific">Marivirga arenosa</name>
    <dbReference type="NCBI Taxonomy" id="3059076"/>
    <lineage>
        <taxon>Bacteria</taxon>
        <taxon>Pseudomonadati</taxon>
        <taxon>Bacteroidota</taxon>
        <taxon>Cytophagia</taxon>
        <taxon>Cytophagales</taxon>
        <taxon>Marivirgaceae</taxon>
        <taxon>Marivirga</taxon>
    </lineage>
</organism>
<feature type="binding site" evidence="7">
    <location>
        <begin position="148"/>
        <end position="150"/>
    </location>
    <ligand>
        <name>FAD</name>
        <dbReference type="ChEBI" id="CHEBI:57692"/>
    </ligand>
</feature>
<evidence type="ECO:0000256" key="7">
    <source>
        <dbReference type="PIRSR" id="PIRSR000350-3"/>
    </source>
</evidence>
<evidence type="ECO:0000259" key="8">
    <source>
        <dbReference type="Pfam" id="PF02852"/>
    </source>
</evidence>
<keyword evidence="3 7" id="KW-0274">FAD</keyword>
<keyword evidence="5 7" id="KW-0520">NAD</keyword>
<evidence type="ECO:0000256" key="3">
    <source>
        <dbReference type="ARBA" id="ARBA00022827"/>
    </source>
</evidence>
<feature type="domain" description="Pyridine nucleotide-disulphide oxidoreductase dimerisation" evidence="8">
    <location>
        <begin position="351"/>
        <end position="460"/>
    </location>
</feature>
<dbReference type="RefSeq" id="WP_322346224.1">
    <property type="nucleotide sequence ID" value="NZ_CP129968.2"/>
</dbReference>
<name>A0AA51X3X4_9BACT</name>
<keyword evidence="2" id="KW-0285">Flavoprotein</keyword>
<dbReference type="InterPro" id="IPR036188">
    <property type="entry name" value="FAD/NAD-bd_sf"/>
</dbReference>
<evidence type="ECO:0000256" key="1">
    <source>
        <dbReference type="ARBA" id="ARBA00007532"/>
    </source>
</evidence>
<dbReference type="GO" id="GO:0045252">
    <property type="term" value="C:oxoglutarate dehydrogenase complex"/>
    <property type="evidence" value="ECO:0007669"/>
    <property type="project" value="TreeGrafter"/>
</dbReference>
<keyword evidence="4 10" id="KW-0560">Oxidoreductase</keyword>
<evidence type="ECO:0000256" key="5">
    <source>
        <dbReference type="ARBA" id="ARBA00023027"/>
    </source>
</evidence>
<reference evidence="10" key="1">
    <citation type="submission" date="2023-08" db="EMBL/GenBank/DDBJ databases">
        <title>Comparative genomics and taxonomic characterization of three novel marine species of genus Marivirga.</title>
        <authorList>
            <person name="Muhammad N."/>
            <person name="Kim S.-G."/>
        </authorList>
    </citation>
    <scope>NUCLEOTIDE SEQUENCE</scope>
    <source>
        <strain evidence="10">BKB1-2</strain>
    </source>
</reference>
<dbReference type="Gene3D" id="3.50.50.60">
    <property type="entry name" value="FAD/NAD(P)-binding domain"/>
    <property type="match status" value="2"/>
</dbReference>
<feature type="binding site" evidence="7">
    <location>
        <position position="277"/>
    </location>
    <ligand>
        <name>NAD(+)</name>
        <dbReference type="ChEBI" id="CHEBI:57540"/>
    </ligand>
</feature>
<dbReference type="PIRSF" id="PIRSF000350">
    <property type="entry name" value="Mercury_reductase_MerA"/>
    <property type="match status" value="1"/>
</dbReference>